<sequence>MSEIDLLLEPEHYDACIAKGRRLCERLETPDSTPPPDGPSLDSYDVLGGMLSCPDEALKIGLADLGIGSQFEGTGYILSPMTDFMRFWAARMGLGNLRMLLDHKAGIGFRIIEKVVVFECRSDGDEDEELKARSFAVLLSDPRDLQRRVAQVTQEREKTDS</sequence>
<gene>
    <name evidence="1" type="ORF">BP5553_02963</name>
</gene>
<dbReference type="Proteomes" id="UP000254866">
    <property type="component" value="Unassembled WGS sequence"/>
</dbReference>
<evidence type="ECO:0000313" key="2">
    <source>
        <dbReference type="Proteomes" id="UP000254866"/>
    </source>
</evidence>
<reference evidence="1 2" key="1">
    <citation type="journal article" date="2018" name="IMA Fungus">
        <title>IMA Genome-F 9: Draft genome sequence of Annulohypoxylon stygium, Aspergillus mulundensis, Berkeleyomyces basicola (syn. Thielaviopsis basicola), Ceratocystis smalleyi, two Cercospora beticola strains, Coleophoma cylindrospora, Fusarium fracticaudum, Phialophora cf. hyalina, and Morchella septimelata.</title>
        <authorList>
            <person name="Wingfield B.D."/>
            <person name="Bills G.F."/>
            <person name="Dong Y."/>
            <person name="Huang W."/>
            <person name="Nel W.J."/>
            <person name="Swalarsk-Parry B.S."/>
            <person name="Vaghefi N."/>
            <person name="Wilken P.M."/>
            <person name="An Z."/>
            <person name="de Beer Z.W."/>
            <person name="De Vos L."/>
            <person name="Chen L."/>
            <person name="Duong T.A."/>
            <person name="Gao Y."/>
            <person name="Hammerbacher A."/>
            <person name="Kikkert J.R."/>
            <person name="Li Y."/>
            <person name="Li H."/>
            <person name="Li K."/>
            <person name="Li Q."/>
            <person name="Liu X."/>
            <person name="Ma X."/>
            <person name="Naidoo K."/>
            <person name="Pethybridge S.J."/>
            <person name="Sun J."/>
            <person name="Steenkamp E.T."/>
            <person name="van der Nest M.A."/>
            <person name="van Wyk S."/>
            <person name="Wingfield M.J."/>
            <person name="Xiong C."/>
            <person name="Yue Q."/>
            <person name="Zhang X."/>
        </authorList>
    </citation>
    <scope>NUCLEOTIDE SEQUENCE [LARGE SCALE GENOMIC DNA]</scope>
    <source>
        <strain evidence="1 2">BP 5553</strain>
    </source>
</reference>
<dbReference type="EMBL" id="NPIC01000002">
    <property type="protein sequence ID" value="RDL38623.1"/>
    <property type="molecule type" value="Genomic_DNA"/>
</dbReference>
<dbReference type="AlphaFoldDB" id="A0A370TSZ3"/>
<comment type="caution">
    <text evidence="1">The sequence shown here is derived from an EMBL/GenBank/DDBJ whole genome shotgun (WGS) entry which is preliminary data.</text>
</comment>
<evidence type="ECO:0000313" key="1">
    <source>
        <dbReference type="EMBL" id="RDL38623.1"/>
    </source>
</evidence>
<organism evidence="1 2">
    <name type="scientific">Venustampulla echinocandica</name>
    <dbReference type="NCBI Taxonomy" id="2656787"/>
    <lineage>
        <taxon>Eukaryota</taxon>
        <taxon>Fungi</taxon>
        <taxon>Dikarya</taxon>
        <taxon>Ascomycota</taxon>
        <taxon>Pezizomycotina</taxon>
        <taxon>Leotiomycetes</taxon>
        <taxon>Helotiales</taxon>
        <taxon>Pleuroascaceae</taxon>
        <taxon>Venustampulla</taxon>
    </lineage>
</organism>
<protein>
    <submittedName>
        <fullName evidence="1">Uncharacterized protein</fullName>
    </submittedName>
</protein>
<accession>A0A370TSZ3</accession>
<dbReference type="RefSeq" id="XP_031871279.1">
    <property type="nucleotide sequence ID" value="XM_032011586.1"/>
</dbReference>
<dbReference type="GeneID" id="43595812"/>
<keyword evidence="2" id="KW-1185">Reference proteome</keyword>
<name>A0A370TSZ3_9HELO</name>
<proteinExistence type="predicted"/>